<protein>
    <recommendedName>
        <fullName evidence="4">DUF3325 domain-containing protein</fullName>
    </recommendedName>
</protein>
<feature type="transmembrane region" description="Helical" evidence="1">
    <location>
        <begin position="86"/>
        <end position="102"/>
    </location>
</feature>
<evidence type="ECO:0008006" key="4">
    <source>
        <dbReference type="Google" id="ProtNLM"/>
    </source>
</evidence>
<reference evidence="2 3" key="1">
    <citation type="journal article" date="2016" name="PLoS ONE">
        <title>Complete Genome Sequence and Comparative Genomics of a Novel Myxobacterium Myxococcus hansupus.</title>
        <authorList>
            <person name="Sharma G."/>
            <person name="Narwani T."/>
            <person name="Subramanian S."/>
        </authorList>
    </citation>
    <scope>NUCLEOTIDE SEQUENCE [LARGE SCALE GENOMIC DNA]</scope>
    <source>
        <strain evidence="3">mixupus</strain>
    </source>
</reference>
<sequence>MAVSTLLIVLGIAVLLRVTARAPESVLTRHRTWARVAGAAACLVGVAVGMKAQGLGVGLTTATVVAMLATPLLALCGPLWPRVTRWVVPVSALGVVVACVGAL</sequence>
<organism evidence="2 3">
    <name type="scientific">Pseudomyxococcus hansupus</name>
    <dbReference type="NCBI Taxonomy" id="1297742"/>
    <lineage>
        <taxon>Bacteria</taxon>
        <taxon>Pseudomonadati</taxon>
        <taxon>Myxococcota</taxon>
        <taxon>Myxococcia</taxon>
        <taxon>Myxococcales</taxon>
        <taxon>Cystobacterineae</taxon>
        <taxon>Myxococcaceae</taxon>
        <taxon>Pseudomyxococcus</taxon>
    </lineage>
</organism>
<keyword evidence="3" id="KW-1185">Reference proteome</keyword>
<gene>
    <name evidence="2" type="ORF">A176_000675</name>
</gene>
<keyword evidence="1" id="KW-1133">Transmembrane helix</keyword>
<keyword evidence="1" id="KW-0812">Transmembrane</keyword>
<dbReference type="AlphaFoldDB" id="A0A0H4WQ90"/>
<dbReference type="KEGG" id="mym:A176_000675"/>
<feature type="transmembrane region" description="Helical" evidence="1">
    <location>
        <begin position="57"/>
        <end position="80"/>
    </location>
</feature>
<dbReference type="STRING" id="1297742.A176_000675"/>
<name>A0A0H4WQ90_9BACT</name>
<feature type="transmembrane region" description="Helical" evidence="1">
    <location>
        <begin position="31"/>
        <end position="50"/>
    </location>
</feature>
<evidence type="ECO:0000256" key="1">
    <source>
        <dbReference type="SAM" id="Phobius"/>
    </source>
</evidence>
<dbReference type="EMBL" id="CP012109">
    <property type="protein sequence ID" value="AKQ63763.1"/>
    <property type="molecule type" value="Genomic_DNA"/>
</dbReference>
<proteinExistence type="predicted"/>
<evidence type="ECO:0000313" key="3">
    <source>
        <dbReference type="Proteomes" id="UP000009026"/>
    </source>
</evidence>
<accession>A0A0H4WQ90</accession>
<evidence type="ECO:0000313" key="2">
    <source>
        <dbReference type="EMBL" id="AKQ63763.1"/>
    </source>
</evidence>
<dbReference type="PATRIC" id="fig|1297742.4.peg.687"/>
<keyword evidence="1" id="KW-0472">Membrane</keyword>
<dbReference type="Proteomes" id="UP000009026">
    <property type="component" value="Chromosome"/>
</dbReference>
<dbReference type="RefSeq" id="WP_002636792.1">
    <property type="nucleotide sequence ID" value="NZ_CP012109.1"/>
</dbReference>